<sequence length="40" mass="4142">MLREAGLVTSVRRGNRICYPPAPEAPAGLCALLGGPAPEH</sequence>
<dbReference type="Proteomes" id="UP000572635">
    <property type="component" value="Unassembled WGS sequence"/>
</dbReference>
<protein>
    <submittedName>
        <fullName evidence="1">Uncharacterized protein</fullName>
    </submittedName>
</protein>
<reference evidence="1 2" key="1">
    <citation type="submission" date="2020-08" db="EMBL/GenBank/DDBJ databases">
        <title>Sequencing the genomes of 1000 actinobacteria strains.</title>
        <authorList>
            <person name="Klenk H.-P."/>
        </authorList>
    </citation>
    <scope>NUCLEOTIDE SEQUENCE [LARGE SCALE GENOMIC DNA]</scope>
    <source>
        <strain evidence="1 2">DSM 44551</strain>
    </source>
</reference>
<comment type="caution">
    <text evidence="1">The sequence shown here is derived from an EMBL/GenBank/DDBJ whole genome shotgun (WGS) entry which is preliminary data.</text>
</comment>
<keyword evidence="2" id="KW-1185">Reference proteome</keyword>
<dbReference type="AlphaFoldDB" id="A0A7W8QIJ2"/>
<organism evidence="1 2">
    <name type="scientific">Nocardiopsis composta</name>
    <dbReference type="NCBI Taxonomy" id="157465"/>
    <lineage>
        <taxon>Bacteria</taxon>
        <taxon>Bacillati</taxon>
        <taxon>Actinomycetota</taxon>
        <taxon>Actinomycetes</taxon>
        <taxon>Streptosporangiales</taxon>
        <taxon>Nocardiopsidaceae</taxon>
        <taxon>Nocardiopsis</taxon>
    </lineage>
</organism>
<dbReference type="EMBL" id="JACHDB010000001">
    <property type="protein sequence ID" value="MBB5430619.1"/>
    <property type="molecule type" value="Genomic_DNA"/>
</dbReference>
<gene>
    <name evidence="1" type="ORF">HDA36_000703</name>
</gene>
<accession>A0A7W8QIJ2</accession>
<evidence type="ECO:0000313" key="1">
    <source>
        <dbReference type="EMBL" id="MBB5430619.1"/>
    </source>
</evidence>
<evidence type="ECO:0000313" key="2">
    <source>
        <dbReference type="Proteomes" id="UP000572635"/>
    </source>
</evidence>
<name>A0A7W8QIJ2_9ACTN</name>
<proteinExistence type="predicted"/>